<proteinExistence type="predicted"/>
<organism evidence="1 2">
    <name type="scientific">Candidatus Roizmanbacteria bacterium RIFCSPHIGHO2_02_FULL_40_9</name>
    <dbReference type="NCBI Taxonomy" id="1802042"/>
    <lineage>
        <taxon>Bacteria</taxon>
        <taxon>Candidatus Roizmaniibacteriota</taxon>
    </lineage>
</organism>
<protein>
    <submittedName>
        <fullName evidence="1">Uncharacterized protein</fullName>
    </submittedName>
</protein>
<evidence type="ECO:0000313" key="1">
    <source>
        <dbReference type="EMBL" id="OGK29260.1"/>
    </source>
</evidence>
<name>A0A1F7HD86_9BACT</name>
<comment type="caution">
    <text evidence="1">The sequence shown here is derived from an EMBL/GenBank/DDBJ whole genome shotgun (WGS) entry which is preliminary data.</text>
</comment>
<accession>A0A1F7HD86</accession>
<reference evidence="1 2" key="1">
    <citation type="journal article" date="2016" name="Nat. Commun.">
        <title>Thousands of microbial genomes shed light on interconnected biogeochemical processes in an aquifer system.</title>
        <authorList>
            <person name="Anantharaman K."/>
            <person name="Brown C.T."/>
            <person name="Hug L.A."/>
            <person name="Sharon I."/>
            <person name="Castelle C.J."/>
            <person name="Probst A.J."/>
            <person name="Thomas B.C."/>
            <person name="Singh A."/>
            <person name="Wilkins M.J."/>
            <person name="Karaoz U."/>
            <person name="Brodie E.L."/>
            <person name="Williams K.H."/>
            <person name="Hubbard S.S."/>
            <person name="Banfield J.F."/>
        </authorList>
    </citation>
    <scope>NUCLEOTIDE SEQUENCE [LARGE SCALE GENOMIC DNA]</scope>
</reference>
<evidence type="ECO:0000313" key="2">
    <source>
        <dbReference type="Proteomes" id="UP000177027"/>
    </source>
</evidence>
<dbReference type="Proteomes" id="UP000177027">
    <property type="component" value="Unassembled WGS sequence"/>
</dbReference>
<gene>
    <name evidence="1" type="ORF">A3D06_00870</name>
</gene>
<dbReference type="AlphaFoldDB" id="A0A1F7HD86"/>
<dbReference type="EMBL" id="MFZS01000009">
    <property type="protein sequence ID" value="OGK29260.1"/>
    <property type="molecule type" value="Genomic_DNA"/>
</dbReference>
<sequence>MRRPTSEYEPRTMRGGASYVVEQAAAIERAAEGLDDVATLELNDMLDGLDTAIQGSSVAHHGHTVRGLGAQTLLEILGAIGIRFALDDYPQVEEDGHVEEV</sequence>